<evidence type="ECO:0000313" key="2">
    <source>
        <dbReference type="EMBL" id="GAA3978832.1"/>
    </source>
</evidence>
<comment type="caution">
    <text evidence="2">The sequence shown here is derived from an EMBL/GenBank/DDBJ whole genome shotgun (WGS) entry which is preliminary data.</text>
</comment>
<dbReference type="InterPro" id="IPR016040">
    <property type="entry name" value="NAD(P)-bd_dom"/>
</dbReference>
<accession>A0ABP7Q9M7</accession>
<dbReference type="PANTHER" id="PTHR43162">
    <property type="match status" value="1"/>
</dbReference>
<dbReference type="RefSeq" id="WP_259096250.1">
    <property type="nucleotide sequence ID" value="NZ_BAAAZC010000024.1"/>
</dbReference>
<dbReference type="Gene3D" id="3.90.25.10">
    <property type="entry name" value="UDP-galactose 4-epimerase, domain 1"/>
    <property type="match status" value="1"/>
</dbReference>
<gene>
    <name evidence="2" type="ORF">GCM10022210_32340</name>
</gene>
<reference evidence="3" key="1">
    <citation type="journal article" date="2019" name="Int. J. Syst. Evol. Microbiol.">
        <title>The Global Catalogue of Microorganisms (GCM) 10K type strain sequencing project: providing services to taxonomists for standard genome sequencing and annotation.</title>
        <authorList>
            <consortium name="The Broad Institute Genomics Platform"/>
            <consortium name="The Broad Institute Genome Sequencing Center for Infectious Disease"/>
            <person name="Wu L."/>
            <person name="Ma J."/>
        </authorList>
    </citation>
    <scope>NUCLEOTIDE SEQUENCE [LARGE SCALE GENOMIC DNA]</scope>
    <source>
        <strain evidence="3">JCM 16601</strain>
    </source>
</reference>
<dbReference type="EMBL" id="BAAAZC010000024">
    <property type="protein sequence ID" value="GAA3978832.1"/>
    <property type="molecule type" value="Genomic_DNA"/>
</dbReference>
<dbReference type="Pfam" id="PF13460">
    <property type="entry name" value="NAD_binding_10"/>
    <property type="match status" value="1"/>
</dbReference>
<dbReference type="InterPro" id="IPR036291">
    <property type="entry name" value="NAD(P)-bd_dom_sf"/>
</dbReference>
<dbReference type="Proteomes" id="UP001500742">
    <property type="component" value="Unassembled WGS sequence"/>
</dbReference>
<proteinExistence type="predicted"/>
<protein>
    <submittedName>
        <fullName evidence="2">NmrA family NAD(P)-binding protein</fullName>
    </submittedName>
</protein>
<evidence type="ECO:0000313" key="3">
    <source>
        <dbReference type="Proteomes" id="UP001500742"/>
    </source>
</evidence>
<dbReference type="Gene3D" id="3.40.50.720">
    <property type="entry name" value="NAD(P)-binding Rossmann-like Domain"/>
    <property type="match status" value="1"/>
</dbReference>
<feature type="domain" description="NAD(P)-binding" evidence="1">
    <location>
        <begin position="7"/>
        <end position="120"/>
    </location>
</feature>
<keyword evidence="3" id="KW-1185">Reference proteome</keyword>
<dbReference type="SUPFAM" id="SSF51735">
    <property type="entry name" value="NAD(P)-binding Rossmann-fold domains"/>
    <property type="match status" value="1"/>
</dbReference>
<evidence type="ECO:0000259" key="1">
    <source>
        <dbReference type="Pfam" id="PF13460"/>
    </source>
</evidence>
<name>A0ABP7Q9M7_9SPHI</name>
<sequence>MKIVLTGSLGHIGKPLAGTLVQKGHHVTVISSKPEKQTDIETLGATAAIGTIEDPDFLTRTFTGADAVYTMLPPADYLNSDLDLVTLCASLAGNFATAIKQSGVKRLVHLSSIGAHMEKDSGLILLHRGVELALNKLTDVAVTFMRPAGFYYNLFGFIPMIKSQGFIAANYGGDDKLIWVAPSDIAAAIAEELEARPTGNNTRYVASDELTGTDTARILGEAIGLPDLKWILIPSQQMQAGLEAAGMPPKIAAGLVEMYAAVHTGELEADYYLNKPVVMGKVKMADFAEEFAAVFKG</sequence>
<dbReference type="InterPro" id="IPR051604">
    <property type="entry name" value="Ergot_Alk_Oxidoreductase"/>
</dbReference>
<dbReference type="PANTHER" id="PTHR43162:SF1">
    <property type="entry name" value="PRESTALK A DIFFERENTIATION PROTEIN A"/>
    <property type="match status" value="1"/>
</dbReference>
<organism evidence="2 3">
    <name type="scientific">Mucilaginibacter dorajii</name>
    <dbReference type="NCBI Taxonomy" id="692994"/>
    <lineage>
        <taxon>Bacteria</taxon>
        <taxon>Pseudomonadati</taxon>
        <taxon>Bacteroidota</taxon>
        <taxon>Sphingobacteriia</taxon>
        <taxon>Sphingobacteriales</taxon>
        <taxon>Sphingobacteriaceae</taxon>
        <taxon>Mucilaginibacter</taxon>
    </lineage>
</organism>